<dbReference type="Proteomes" id="UP000184749">
    <property type="component" value="Chromosome"/>
</dbReference>
<organism evidence="1 2">
    <name type="scientific">Rhizobium gallicum</name>
    <dbReference type="NCBI Taxonomy" id="56730"/>
    <lineage>
        <taxon>Bacteria</taxon>
        <taxon>Pseudomonadati</taxon>
        <taxon>Pseudomonadota</taxon>
        <taxon>Alphaproteobacteria</taxon>
        <taxon>Hyphomicrobiales</taxon>
        <taxon>Rhizobiaceae</taxon>
        <taxon>Rhizobium/Agrobacterium group</taxon>
        <taxon>Rhizobium</taxon>
    </lineage>
</organism>
<gene>
    <name evidence="1" type="ORF">IE4872_CH01891</name>
</gene>
<dbReference type="Pfam" id="PF13289">
    <property type="entry name" value="SIR2_2"/>
    <property type="match status" value="1"/>
</dbReference>
<name>A0A1L5NI12_9HYPH</name>
<evidence type="ECO:0000313" key="2">
    <source>
        <dbReference type="Proteomes" id="UP000184749"/>
    </source>
</evidence>
<dbReference type="RefSeq" id="WP_074067906.1">
    <property type="nucleotide sequence ID" value="NZ_CP017101.1"/>
</dbReference>
<sequence length="1236" mass="140667">MQFIASGPNIPEELLQAHEDGQVVFFCGAGISYPAELPGFGGLVSRIYDELGEVPSSVEQSALTNKSFDTAISLLENRVVGHRQTVRTAIAQILTPNLAKRNALATHEALLTLSKTSDDRVRLITTNFDRLFIEAMNRQKVEYPSYCAPLLPVPKKQKWDGLVYLHGLLTDPPSPSDLERLVVSSGDFGLAYLTERWASRFVSELFRGYTVCFVGYSIDDPVLRYMMDALAADRLLGEKSPDAYAFGGHSRGKETQIADEWSAKNVRPILYNDSNDHSLLHRTLRAWADSYRDGVRGKEGIVSRHGRSKPQGSTRQDNFVGRMLWALSDKTGLPAKAFADLSPIAPFEWLEEFEKATFTHRDLIRFQVTPADEEDKKLTFSLIERPSPYNRAPWMRLVKRNEFYSHSSDDVMRHMARWFAKHLNDPRSLLWFSKHGGVMSDHLGYLISDTLEADGSLRAPMRTYWQLALAGRLHQSSAVADAYAWSQELKREGQLTPLLRIKLREFLKPLMKISEGYRSDEGEAENEVTIEWELALPGTHSASALREVFNSEQWKAALPSLLSDATDLLREAMDIALLLDAANETGDRSFYQRPSIAAHSQNRSFRDWTILIDFVRDAWLASAERFPNRALQEFERWEHYEHAVFRRLQFFAIAARFELFGAQKALDCLLAQNTRWLWSIEAQREVLQLVATVATELDQQQAEQFTDAVLNRPEQSWDHVEPDRRIRRKDRETWRVLALYQQSGGHLNAQAEAKLASIRTEYPQWGDVRERDQFPIYMESGSVEQAFEVAPVSRRELIEWLKENRETANFEETDDFLERCRRDFPRTTLALLALAGQSDWIAGRWRQALQAWSNDDLAKRSWRCVGPRIVDVPDVVLPEINHGLSNWLQACGKYGLVNRGAYLRLASRLFSYNAEHEEAPGDSVLSDGLNSSIGQLTEGLIKLWYAQDLNDGQGLDEDIEPLFTALCNVVIAAFANGRIFLCSNAISLYRVDEEWTTTYLLPLFDWRLSEYEARIAWSGFLWSPRLYWPLMRKLKSAFLETSEHYGSLGELGDQYASLLTFAALDSVEGFTKSEFAVATKKLPEAGLTQALQTVTDGIESSGVKIDDYWENRAKPYFRYVWPKSQALLTSRVSASFAGLIVATGDKFPEALDSLKDWLQRTEQADYAIHLLHEKSIAAKYPKESLQFLDLVVSREVFWSANSVEKCIDQILVSNPSLADDPRLVSLKQLLRRNGRG</sequence>
<dbReference type="EMBL" id="CP017101">
    <property type="protein sequence ID" value="APO67512.1"/>
    <property type="molecule type" value="Genomic_DNA"/>
</dbReference>
<reference evidence="1 2" key="1">
    <citation type="submission" date="2016-09" db="EMBL/GenBank/DDBJ databases">
        <title>The complete genome sequences of Rhizobium gallicum, symbiovars gallicum and phaseoli, symbionts associated to common bean (Phaseolus vulgaris).</title>
        <authorList>
            <person name="Bustos P."/>
            <person name="Santamaria R.I."/>
            <person name="Perez-Carrascal O.M."/>
            <person name="Juarez S."/>
            <person name="Lozano L."/>
            <person name="Martinez-Flores I."/>
            <person name="Martinez-Romero E."/>
            <person name="Cevallos M."/>
            <person name="Romero D."/>
            <person name="Davila G."/>
            <person name="Gonzalez V."/>
        </authorList>
    </citation>
    <scope>NUCLEOTIDE SEQUENCE [LARGE SCALE GENOMIC DNA]</scope>
    <source>
        <strain evidence="1 2">IE4872</strain>
    </source>
</reference>
<dbReference type="OrthoDB" id="2077946at2"/>
<dbReference type="NCBIfam" id="NF041818">
    <property type="entry name" value="Dsr1"/>
    <property type="match status" value="1"/>
</dbReference>
<dbReference type="AlphaFoldDB" id="A0A1L5NI12"/>
<protein>
    <submittedName>
        <fullName evidence="1">SIR2 family protein</fullName>
    </submittedName>
</protein>
<dbReference type="STRING" id="56730.IE4872_CH01891"/>
<evidence type="ECO:0000313" key="1">
    <source>
        <dbReference type="EMBL" id="APO67512.1"/>
    </source>
</evidence>
<dbReference type="InterPro" id="IPR029035">
    <property type="entry name" value="DHS-like_NAD/FAD-binding_dom"/>
</dbReference>
<dbReference type="SUPFAM" id="SSF52467">
    <property type="entry name" value="DHS-like NAD/FAD-binding domain"/>
    <property type="match status" value="1"/>
</dbReference>
<accession>A0A1L5NI12</accession>
<dbReference type="Gene3D" id="3.40.50.1220">
    <property type="entry name" value="TPP-binding domain"/>
    <property type="match status" value="1"/>
</dbReference>
<proteinExistence type="predicted"/>